<evidence type="ECO:0000313" key="7">
    <source>
        <dbReference type="EMBL" id="ANQ06544.1"/>
    </source>
</evidence>
<dbReference type="InterPro" id="IPR024288">
    <property type="entry name" value="SICA_C"/>
</dbReference>
<evidence type="ECO:0000256" key="1">
    <source>
        <dbReference type="SAM" id="Coils"/>
    </source>
</evidence>
<feature type="domain" description="Schizont-infected cell agglutination extracellular beta" evidence="4">
    <location>
        <begin position="803"/>
        <end position="973"/>
    </location>
</feature>
<evidence type="ECO:0000256" key="3">
    <source>
        <dbReference type="SAM" id="Phobius"/>
    </source>
</evidence>
<feature type="region of interest" description="Disordered" evidence="2">
    <location>
        <begin position="1288"/>
        <end position="1361"/>
    </location>
</feature>
<evidence type="ECO:0000259" key="4">
    <source>
        <dbReference type="Pfam" id="PF12878"/>
    </source>
</evidence>
<keyword evidence="1" id="KW-0175">Coiled coil</keyword>
<gene>
    <name evidence="7" type="ORF">PCOAH_00007650</name>
</gene>
<keyword evidence="3" id="KW-0472">Membrane</keyword>
<feature type="transmembrane region" description="Helical" evidence="3">
    <location>
        <begin position="1422"/>
        <end position="1443"/>
    </location>
</feature>
<dbReference type="Pfam" id="PF12887">
    <property type="entry name" value="SICA_alpha"/>
    <property type="match status" value="1"/>
</dbReference>
<dbReference type="VEuPathDB" id="PlasmoDB:PCOAH_00007650"/>
<feature type="domain" description="Schizont-infected cell agglutination extracellular beta" evidence="4">
    <location>
        <begin position="301"/>
        <end position="472"/>
    </location>
</feature>
<sequence>MAPSIREFIKFQMEQMKKHGEEASGNQLWTNLKKMLDAIPNYMYIELEIPQTLCNGEMFEQIIGKDKKWSQYLCKALVKIFLWMNGRNQHLGEQKKGGVGGTKIDDMELMFRCIAGNAAIWAMFGDHCQLNSMIDYATEAVSGVLKAFDGDGTVRRCGDYTFKDQKVGTKLLGTLVKDWLNANKNKMQDYLDVSNEQSDLCKEEKNSAHGKKEKDTDDNILQTVTGYTGKEMQEVGEIVKEGKFVSEESAKEIIEKVEKGQLDGAGDIEKVVQQKVQEDQQKKAALSTTRTGDDCKERSGLCDRVKCVTEKWFPNRSRPNKRDEDWNAFWTHDVNNQLISLSGDMLQEKQNVDNECNNIGGVDSANKKACQFIVKGLKHIYGIQRGTEGSQQMIEDNLIFHRTMSCVLLNAYADKLLEHAQKHNPSCDVEEGIKKAFEVAKQNKSTWCVDKSGGNNKCEVCSRDGSYKDCEIGNSKRTNKVKDKVNELFEQKGSTKKDQNIEKVMEAITNICPKAPIPKLTENCDIVGLEEDEDLNIGEWFTRLNNNPIKENDGYYDWEWWSALSALCEDSEGELGVKFSEKSKEFCKLLIKNLLMATGEKKFKCEREMKKPRVNNMCITRCDLFNLWLIYANNNCAHHENVEHVYKAMMIVESILNNGNSSKECELWKISNINRNGADLVYLITESLMCKQGKGKLGEIHEKNWCRDESKRTTVDPETQRPIVKSGKKSYEVDTLVKDLKDLEGNVPGKLQEMQEKVKEVERELPDLKEKIKQKVLEVTSTFSPKQPQSLSSSNNDCNKKSTLCDRVKCVSDKWHQNKGHNNEVKWSNMREDINKEATKMFGYISTKNAEMRTFCSGHRETSSRIVTDPEKKACQYITAGLKHIYEIQEVDTDGNPQDNRFFKQTMSCLLLNAYADKLEREVKSPCTVGEQTIQQAFEKGNKKISDWCKGLNGQNNNCEVCDRVKDLKNCTVGNEYVKAKVDSMLHGNKDIEKTLSTISNLCDRAQCKDSWDDIKGRIDPLAGDMLKTNSSTDSLCDNIKGDKDGNECASKEACRQIVRGLKHIYEIQEESDDGEGEPKNNRLFKQTMACLILNEYGKLLGEKSCIDENTIKQAFQAGESLHKTECKGGAICQKCEWDDCTNFKIGQNEIDRPKIKGELKGNTEIQKTLEKICPKDTKPPDQINTDHSTGGSSSSGGSRAPTPASAPPAGRAESSGSTNTVNQPDAGAKAKGKSIPVKCEDGEVTGTIQDASACFGDEDDQITAVDDDTDDNLVNVKMVGSSGKIEVTDIKTTQPPDPVADADVTQNPSTGSGATGTPSLDPSGSVQHGQGIPTRSLNPGSSGSGSTGTWKPGSSGSVEQNKDLDNVLVQGVLIHHQDSNPFPREKDVIVGGGSGRGGGGALLPLQPVSNKIDPSELLTPYLPTIPVLIGTSVVSYLLWKYFFFLRKKRRRYGIAHEVRGPAPLEVQLPDHVDDQDDGPHEYTLVKERRQPRSLPTGRRKQVGKGTDGRGVGRRTIIDIHLEVLDECQKGDLHSTKEDFFEILVQEFMGCRFIKGETVPEDEFPTEHVPSSDSWFREKNILPKGNVPKEQVQSSDCGFREEDFVPKEEVPMEQVPSSDFGFREERLCSYRRCS</sequence>
<dbReference type="Proteomes" id="UP000092716">
    <property type="component" value="Chromosome 4"/>
</dbReference>
<feature type="domain" description="Schizont-infected cell agglutination C-terminal" evidence="5">
    <location>
        <begin position="1441"/>
        <end position="1572"/>
    </location>
</feature>
<feature type="region of interest" description="Disordered" evidence="2">
    <location>
        <begin position="1171"/>
        <end position="1235"/>
    </location>
</feature>
<keyword evidence="3" id="KW-1133">Transmembrane helix</keyword>
<dbReference type="EMBL" id="CP016242">
    <property type="protein sequence ID" value="ANQ06544.1"/>
    <property type="molecule type" value="Genomic_DNA"/>
</dbReference>
<dbReference type="GeneID" id="30907488"/>
<name>A0A1B1DUX7_9APIC</name>
<evidence type="ECO:0000256" key="2">
    <source>
        <dbReference type="SAM" id="MobiDB-lite"/>
    </source>
</evidence>
<dbReference type="InterPro" id="IPR024290">
    <property type="entry name" value="SICA_extracell_a"/>
</dbReference>
<evidence type="ECO:0000259" key="6">
    <source>
        <dbReference type="Pfam" id="PF12887"/>
    </source>
</evidence>
<keyword evidence="8" id="KW-1185">Reference proteome</keyword>
<keyword evidence="3" id="KW-0812">Transmembrane</keyword>
<dbReference type="Pfam" id="PF12879">
    <property type="entry name" value="SICA_C"/>
    <property type="match status" value="1"/>
</dbReference>
<feature type="coiled-coil region" evidence="1">
    <location>
        <begin position="751"/>
        <end position="778"/>
    </location>
</feature>
<feature type="compositionally biased region" description="Polar residues" evidence="2">
    <location>
        <begin position="1305"/>
        <end position="1339"/>
    </location>
</feature>
<dbReference type="Pfam" id="PF12878">
    <property type="entry name" value="SICA_beta"/>
    <property type="match status" value="3"/>
</dbReference>
<feature type="compositionally biased region" description="Basic and acidic residues" evidence="2">
    <location>
        <begin position="1171"/>
        <end position="1180"/>
    </location>
</feature>
<organism evidence="7 8">
    <name type="scientific">Plasmodium coatneyi</name>
    <dbReference type="NCBI Taxonomy" id="208452"/>
    <lineage>
        <taxon>Eukaryota</taxon>
        <taxon>Sar</taxon>
        <taxon>Alveolata</taxon>
        <taxon>Apicomplexa</taxon>
        <taxon>Aconoidasida</taxon>
        <taxon>Haemosporida</taxon>
        <taxon>Plasmodiidae</taxon>
        <taxon>Plasmodium</taxon>
    </lineage>
</organism>
<feature type="region of interest" description="Disordered" evidence="2">
    <location>
        <begin position="1488"/>
        <end position="1509"/>
    </location>
</feature>
<reference evidence="8" key="1">
    <citation type="submission" date="2016-06" db="EMBL/GenBank/DDBJ databases">
        <title>First high quality genome sequence of Plasmodium coatneyi using continuous long reads from single molecule, real-time sequencing.</title>
        <authorList>
            <person name="Chien J.-T."/>
            <person name="Pakala S.B."/>
            <person name="Geraldo J.A."/>
            <person name="Lapp S.A."/>
            <person name="Barnwell J.W."/>
            <person name="Kissinger J.C."/>
            <person name="Galinski M.R."/>
            <person name="Humphrey J.C."/>
        </authorList>
    </citation>
    <scope>NUCLEOTIDE SEQUENCE [LARGE SCALE GENOMIC DNA]</scope>
    <source>
        <strain evidence="8">Hackeri</strain>
    </source>
</reference>
<feature type="compositionally biased region" description="Polar residues" evidence="2">
    <location>
        <begin position="1215"/>
        <end position="1224"/>
    </location>
</feature>
<feature type="compositionally biased region" description="Low complexity" evidence="2">
    <location>
        <begin position="1189"/>
        <end position="1213"/>
    </location>
</feature>
<proteinExistence type="predicted"/>
<feature type="compositionally biased region" description="Low complexity" evidence="2">
    <location>
        <begin position="1348"/>
        <end position="1358"/>
    </location>
</feature>
<protein>
    <submittedName>
        <fullName evidence="7">SICA antigen</fullName>
    </submittedName>
</protein>
<accession>A0A1B1DUX7</accession>
<feature type="domain" description="Schizont-infected cell agglutination extracellular alpha" evidence="6">
    <location>
        <begin position="21"/>
        <end position="179"/>
    </location>
</feature>
<dbReference type="KEGG" id="pcot:PCOAH_00007650"/>
<dbReference type="RefSeq" id="XP_019913239.1">
    <property type="nucleotide sequence ID" value="XM_020057575.1"/>
</dbReference>
<evidence type="ECO:0000313" key="8">
    <source>
        <dbReference type="Proteomes" id="UP000092716"/>
    </source>
</evidence>
<feature type="domain" description="Schizont-infected cell agglutination extracellular beta" evidence="4">
    <location>
        <begin position="1007"/>
        <end position="1140"/>
    </location>
</feature>
<evidence type="ECO:0000259" key="5">
    <source>
        <dbReference type="Pfam" id="PF12879"/>
    </source>
</evidence>
<dbReference type="InterPro" id="IPR024285">
    <property type="entry name" value="SICA_extracell_b"/>
</dbReference>